<comment type="similarity">
    <text evidence="6">Belongs to the ABC-4 integral membrane protein family.</text>
</comment>
<protein>
    <recommendedName>
        <fullName evidence="12">Multidrug ABC transporter substrate-binding protein</fullName>
    </recommendedName>
</protein>
<evidence type="ECO:0008006" key="12">
    <source>
        <dbReference type="Google" id="ProtNLM"/>
    </source>
</evidence>
<keyword evidence="4 7" id="KW-1133">Transmembrane helix</keyword>
<evidence type="ECO:0000259" key="8">
    <source>
        <dbReference type="Pfam" id="PF02687"/>
    </source>
</evidence>
<proteinExistence type="inferred from homology"/>
<name>A0A1F7JMT0_9BACT</name>
<dbReference type="Proteomes" id="UP000176376">
    <property type="component" value="Unassembled WGS sequence"/>
</dbReference>
<dbReference type="PANTHER" id="PTHR30572">
    <property type="entry name" value="MEMBRANE COMPONENT OF TRANSPORTER-RELATED"/>
    <property type="match status" value="1"/>
</dbReference>
<evidence type="ECO:0000256" key="2">
    <source>
        <dbReference type="ARBA" id="ARBA00022475"/>
    </source>
</evidence>
<feature type="domain" description="MacB-like periplasmic core" evidence="9">
    <location>
        <begin position="22"/>
        <end position="249"/>
    </location>
</feature>
<keyword evidence="3 7" id="KW-0812">Transmembrane</keyword>
<dbReference type="InterPro" id="IPR050250">
    <property type="entry name" value="Macrolide_Exporter_MacB"/>
</dbReference>
<feature type="transmembrane region" description="Helical" evidence="7">
    <location>
        <begin position="282"/>
        <end position="306"/>
    </location>
</feature>
<dbReference type="PANTHER" id="PTHR30572:SF4">
    <property type="entry name" value="ABC TRANSPORTER PERMEASE YTRF"/>
    <property type="match status" value="1"/>
</dbReference>
<dbReference type="InterPro" id="IPR003838">
    <property type="entry name" value="ABC3_permease_C"/>
</dbReference>
<comment type="subcellular location">
    <subcellularLocation>
        <location evidence="1">Cell membrane</location>
        <topology evidence="1">Multi-pass membrane protein</topology>
    </subcellularLocation>
</comment>
<dbReference type="InterPro" id="IPR025857">
    <property type="entry name" value="MacB_PCD"/>
</dbReference>
<comment type="caution">
    <text evidence="10">The sequence shown here is derived from an EMBL/GenBank/DDBJ whole genome shotgun (WGS) entry which is preliminary data.</text>
</comment>
<dbReference type="AlphaFoldDB" id="A0A1F7JMT0"/>
<dbReference type="EMBL" id="MGAY01000019">
    <property type="protein sequence ID" value="OGK56914.1"/>
    <property type="molecule type" value="Genomic_DNA"/>
</dbReference>
<evidence type="ECO:0000313" key="10">
    <source>
        <dbReference type="EMBL" id="OGK56914.1"/>
    </source>
</evidence>
<evidence type="ECO:0000259" key="9">
    <source>
        <dbReference type="Pfam" id="PF12704"/>
    </source>
</evidence>
<keyword evidence="5 7" id="KW-0472">Membrane</keyword>
<feature type="transmembrane region" description="Helical" evidence="7">
    <location>
        <begin position="20"/>
        <end position="46"/>
    </location>
</feature>
<dbReference type="Pfam" id="PF02687">
    <property type="entry name" value="FtsX"/>
    <property type="match status" value="1"/>
</dbReference>
<evidence type="ECO:0000256" key="5">
    <source>
        <dbReference type="ARBA" id="ARBA00023136"/>
    </source>
</evidence>
<evidence type="ECO:0000256" key="7">
    <source>
        <dbReference type="SAM" id="Phobius"/>
    </source>
</evidence>
<evidence type="ECO:0000256" key="3">
    <source>
        <dbReference type="ARBA" id="ARBA00022692"/>
    </source>
</evidence>
<dbReference type="GO" id="GO:0022857">
    <property type="term" value="F:transmembrane transporter activity"/>
    <property type="evidence" value="ECO:0007669"/>
    <property type="project" value="TreeGrafter"/>
</dbReference>
<dbReference type="Pfam" id="PF12704">
    <property type="entry name" value="MacB_PCD"/>
    <property type="match status" value="1"/>
</dbReference>
<evidence type="ECO:0000313" key="11">
    <source>
        <dbReference type="Proteomes" id="UP000176376"/>
    </source>
</evidence>
<dbReference type="GO" id="GO:0005886">
    <property type="term" value="C:plasma membrane"/>
    <property type="evidence" value="ECO:0007669"/>
    <property type="project" value="UniProtKB-SubCell"/>
</dbReference>
<dbReference type="STRING" id="1802074.A3J15_00760"/>
<evidence type="ECO:0000256" key="4">
    <source>
        <dbReference type="ARBA" id="ARBA00022989"/>
    </source>
</evidence>
<evidence type="ECO:0000256" key="1">
    <source>
        <dbReference type="ARBA" id="ARBA00004651"/>
    </source>
</evidence>
<keyword evidence="2" id="KW-1003">Cell membrane</keyword>
<organism evidence="10 11">
    <name type="scientific">Candidatus Roizmanbacteria bacterium RIFCSPLOWO2_02_FULL_38_10</name>
    <dbReference type="NCBI Taxonomy" id="1802074"/>
    <lineage>
        <taxon>Bacteria</taxon>
        <taxon>Candidatus Roizmaniibacteriota</taxon>
    </lineage>
</organism>
<accession>A0A1F7JMT0</accession>
<feature type="domain" description="ABC3 transporter permease C-terminal" evidence="8">
    <location>
        <begin position="285"/>
        <end position="396"/>
    </location>
</feature>
<feature type="transmembrane region" description="Helical" evidence="7">
    <location>
        <begin position="327"/>
        <end position="360"/>
    </location>
</feature>
<gene>
    <name evidence="10" type="ORF">A3J15_00760</name>
</gene>
<evidence type="ECO:0000256" key="6">
    <source>
        <dbReference type="ARBA" id="ARBA00038076"/>
    </source>
</evidence>
<feature type="transmembrane region" description="Helical" evidence="7">
    <location>
        <begin position="366"/>
        <end position="386"/>
    </location>
</feature>
<reference evidence="10 11" key="1">
    <citation type="journal article" date="2016" name="Nat. Commun.">
        <title>Thousands of microbial genomes shed light on interconnected biogeochemical processes in an aquifer system.</title>
        <authorList>
            <person name="Anantharaman K."/>
            <person name="Brown C.T."/>
            <person name="Hug L.A."/>
            <person name="Sharon I."/>
            <person name="Castelle C.J."/>
            <person name="Probst A.J."/>
            <person name="Thomas B.C."/>
            <person name="Singh A."/>
            <person name="Wilkins M.J."/>
            <person name="Karaoz U."/>
            <person name="Brodie E.L."/>
            <person name="Williams K.H."/>
            <person name="Hubbard S.S."/>
            <person name="Banfield J.F."/>
        </authorList>
    </citation>
    <scope>NUCLEOTIDE SEQUENCE [LARGE SCALE GENOMIC DNA]</scope>
</reference>
<sequence>MQYLIFLIKSSLDDFRRNKVRTFLTSLGILIGVSSVVLLIAFGLGLKAYIKGQFESLGTNLILVVPGKILQGGSFRAGPGGGSLGGAQFDEKDINSLKKAKHLRHVAPAFIKTVTISFLSKSEIGDLFASSDDIVPVWNLEIDSGRLIRKSDVSKRSKVTMLGPQIAEKLFEDKDLAVGKNIKIESQTFKVIGVVKSKGGSSGGQNFDSFVYIPYKSAYTYNPDKKFFAIYTKSLTENDINEAKAEISSILTKRYDEGDFSVLEQKEVLNAINSIFGMINTILVMIGAISLVVGGIGIMNIMYVTVVERTHEIGIRRAIGATKKDILYQFLSESIILSLIGGISALIVSFLLILIIQRFFPAYIDLYSVIIALVVSSVIGIIFGVFPARKAANLSPIEAIRYE</sequence>